<dbReference type="InterPro" id="IPR006140">
    <property type="entry name" value="D-isomer_DH_NAD-bd"/>
</dbReference>
<keyword evidence="3" id="KW-1133">Transmembrane helix</keyword>
<dbReference type="InterPro" id="IPR009574">
    <property type="entry name" value="DUF1189"/>
</dbReference>
<dbReference type="AlphaFoldDB" id="A0A077ZM26"/>
<evidence type="ECO:0000256" key="1">
    <source>
        <dbReference type="ARBA" id="ARBA00023002"/>
    </source>
</evidence>
<evidence type="ECO:0000313" key="6">
    <source>
        <dbReference type="Proteomes" id="UP000030665"/>
    </source>
</evidence>
<dbReference type="Gene3D" id="3.40.50.720">
    <property type="entry name" value="NAD(P)-binding Rossmann-like Domain"/>
    <property type="match status" value="2"/>
</dbReference>
<keyword evidence="3" id="KW-0812">Transmembrane</keyword>
<evidence type="ECO:0000256" key="3">
    <source>
        <dbReference type="SAM" id="Phobius"/>
    </source>
</evidence>
<evidence type="ECO:0000259" key="4">
    <source>
        <dbReference type="Pfam" id="PF02826"/>
    </source>
</evidence>
<dbReference type="STRING" id="36087.A0A077ZM26"/>
<gene>
    <name evidence="5" type="ORF">TTRE_0000917801</name>
</gene>
<proteinExistence type="predicted"/>
<dbReference type="PANTHER" id="PTHR43333:SF1">
    <property type="entry name" value="D-ISOMER SPECIFIC 2-HYDROXYACID DEHYDROGENASE NAD-BINDING DOMAIN-CONTAINING PROTEIN"/>
    <property type="match status" value="1"/>
</dbReference>
<keyword evidence="2" id="KW-0520">NAD</keyword>
<evidence type="ECO:0000256" key="2">
    <source>
        <dbReference type="ARBA" id="ARBA00023027"/>
    </source>
</evidence>
<keyword evidence="6" id="KW-1185">Reference proteome</keyword>
<dbReference type="PANTHER" id="PTHR43333">
    <property type="entry name" value="2-HACID_DH_C DOMAIN-CONTAINING PROTEIN"/>
    <property type="match status" value="1"/>
</dbReference>
<name>A0A077ZM26_TRITR</name>
<feature type="transmembrane region" description="Helical" evidence="3">
    <location>
        <begin position="170"/>
        <end position="188"/>
    </location>
</feature>
<feature type="transmembrane region" description="Helical" evidence="3">
    <location>
        <begin position="29"/>
        <end position="48"/>
    </location>
</feature>
<dbReference type="GO" id="GO:0016491">
    <property type="term" value="F:oxidoreductase activity"/>
    <property type="evidence" value="ECO:0007669"/>
    <property type="project" value="UniProtKB-KW"/>
</dbReference>
<dbReference type="FunFam" id="3.40.50.720:FF:000363">
    <property type="entry name" value="D-isomer specific 2-hydroxyacid dehydrogenase"/>
    <property type="match status" value="1"/>
</dbReference>
<sequence>MTFRQLIKGSLIRFEDLKSAKDTPFWKSIVYLLGLSLLLAIPSVYQALQVMDQLKTDSLEIVEKIPDFRIENGEIKTDKPEKGFIYQTDSIILTFDPEGKRTRQDVEKDLIGNYFSVGLLKDQAIIVLPDYGGVSSALFGDNVLKFSYKQEPLKSMTGDKLRTGLKDLRMPIWTPLVMLLAGLYPSFINLFVTLIFAGIAGMIVAKLSEHIIGVLLGYYRGLNEAVKKQTQKEWAQKSIHYDQLAGKNLLVVGTGHIGQQLSKSIHSLGVNVFGINTTGHSVEGFAETYSIKNMAKIVPEMDIVVGILPGTHETYHIFNSDIFEKMKKSAVFVNVGRGDTVHTKELITALEEKHFDFAALDVFEEEPLPKESPLWEFDNVLITPHISGMTVDFQNKFMKIFLSNLKSYVSSKELTVNQVEVKRGY</sequence>
<organism evidence="5 6">
    <name type="scientific">Trichuris trichiura</name>
    <name type="common">Whipworm</name>
    <name type="synonym">Trichocephalus trichiurus</name>
    <dbReference type="NCBI Taxonomy" id="36087"/>
    <lineage>
        <taxon>Eukaryota</taxon>
        <taxon>Metazoa</taxon>
        <taxon>Ecdysozoa</taxon>
        <taxon>Nematoda</taxon>
        <taxon>Enoplea</taxon>
        <taxon>Dorylaimia</taxon>
        <taxon>Trichinellida</taxon>
        <taxon>Trichuridae</taxon>
        <taxon>Trichuris</taxon>
    </lineage>
</organism>
<reference evidence="5" key="2">
    <citation type="submission" date="2014-03" db="EMBL/GenBank/DDBJ databases">
        <title>The whipworm genome and dual-species transcriptomics of an intimate host-pathogen interaction.</title>
        <authorList>
            <person name="Foth B.J."/>
            <person name="Tsai I.J."/>
            <person name="Reid A.J."/>
            <person name="Bancroft A.J."/>
            <person name="Nichol S."/>
            <person name="Tracey A."/>
            <person name="Holroyd N."/>
            <person name="Cotton J.A."/>
            <person name="Stanley E.J."/>
            <person name="Zarowiecki M."/>
            <person name="Liu J.Z."/>
            <person name="Huckvale T."/>
            <person name="Cooper P.J."/>
            <person name="Grencis R.K."/>
            <person name="Berriman M."/>
        </authorList>
    </citation>
    <scope>NUCLEOTIDE SEQUENCE [LARGE SCALE GENOMIC DNA]</scope>
</reference>
<feature type="domain" description="D-isomer specific 2-hydroxyacid dehydrogenase NAD-binding" evidence="4">
    <location>
        <begin position="213"/>
        <end position="387"/>
    </location>
</feature>
<dbReference type="InterPro" id="IPR036291">
    <property type="entry name" value="NAD(P)-bd_dom_sf"/>
</dbReference>
<keyword evidence="3" id="KW-0472">Membrane</keyword>
<accession>A0A077ZM26</accession>
<keyword evidence="1" id="KW-0560">Oxidoreductase</keyword>
<reference evidence="5" key="1">
    <citation type="submission" date="2014-01" db="EMBL/GenBank/DDBJ databases">
        <authorList>
            <person name="Aslett M."/>
        </authorList>
    </citation>
    <scope>NUCLEOTIDE SEQUENCE</scope>
</reference>
<dbReference type="SUPFAM" id="SSF51735">
    <property type="entry name" value="NAD(P)-binding Rossmann-fold domains"/>
    <property type="match status" value="1"/>
</dbReference>
<protein>
    <submittedName>
        <fullName evidence="5">2-Hacid dh C and DUF1189 domain containing protei n</fullName>
    </submittedName>
</protein>
<dbReference type="EMBL" id="HG807397">
    <property type="protein sequence ID" value="CDW60784.1"/>
    <property type="molecule type" value="Genomic_DNA"/>
</dbReference>
<dbReference type="Proteomes" id="UP000030665">
    <property type="component" value="Unassembled WGS sequence"/>
</dbReference>
<dbReference type="GO" id="GO:0051287">
    <property type="term" value="F:NAD binding"/>
    <property type="evidence" value="ECO:0007669"/>
    <property type="project" value="InterPro"/>
</dbReference>
<dbReference type="OrthoDB" id="1621027at2759"/>
<dbReference type="Pfam" id="PF02826">
    <property type="entry name" value="2-Hacid_dh_C"/>
    <property type="match status" value="1"/>
</dbReference>
<dbReference type="Pfam" id="PF06691">
    <property type="entry name" value="DUF1189"/>
    <property type="match status" value="1"/>
</dbReference>
<evidence type="ECO:0000313" key="5">
    <source>
        <dbReference type="EMBL" id="CDW60784.1"/>
    </source>
</evidence>